<gene>
    <name evidence="1" type="ORF">CLUMA_CG011086</name>
</gene>
<dbReference type="Proteomes" id="UP000183832">
    <property type="component" value="Unassembled WGS sequence"/>
</dbReference>
<name>A0A1J1ID83_9DIPT</name>
<reference evidence="1 2" key="1">
    <citation type="submission" date="2015-04" db="EMBL/GenBank/DDBJ databases">
        <authorList>
            <person name="Syromyatnikov M.Y."/>
            <person name="Popov V.N."/>
        </authorList>
    </citation>
    <scope>NUCLEOTIDE SEQUENCE [LARGE SCALE GENOMIC DNA]</scope>
</reference>
<keyword evidence="2" id="KW-1185">Reference proteome</keyword>
<dbReference type="EMBL" id="CVRI01000047">
    <property type="protein sequence ID" value="CRK97706.1"/>
    <property type="molecule type" value="Genomic_DNA"/>
</dbReference>
<proteinExistence type="predicted"/>
<sequence length="98" mass="11035">MPYQSRRVKQVGTQSSTKALIVDSLTIEPHGKVFTHQSLSKAVKHESIAISEGSMSSDSIITTFSTRDLQFKAENQQTFNKLPRTVVVSRNHHDYMKS</sequence>
<organism evidence="1 2">
    <name type="scientific">Clunio marinus</name>
    <dbReference type="NCBI Taxonomy" id="568069"/>
    <lineage>
        <taxon>Eukaryota</taxon>
        <taxon>Metazoa</taxon>
        <taxon>Ecdysozoa</taxon>
        <taxon>Arthropoda</taxon>
        <taxon>Hexapoda</taxon>
        <taxon>Insecta</taxon>
        <taxon>Pterygota</taxon>
        <taxon>Neoptera</taxon>
        <taxon>Endopterygota</taxon>
        <taxon>Diptera</taxon>
        <taxon>Nematocera</taxon>
        <taxon>Chironomoidea</taxon>
        <taxon>Chironomidae</taxon>
        <taxon>Clunio</taxon>
    </lineage>
</organism>
<dbReference type="AlphaFoldDB" id="A0A1J1ID83"/>
<evidence type="ECO:0000313" key="2">
    <source>
        <dbReference type="Proteomes" id="UP000183832"/>
    </source>
</evidence>
<protein>
    <submittedName>
        <fullName evidence="1">CLUMA_CG011086, isoform A</fullName>
    </submittedName>
</protein>
<accession>A0A1J1ID83</accession>
<evidence type="ECO:0000313" key="1">
    <source>
        <dbReference type="EMBL" id="CRK97706.1"/>
    </source>
</evidence>